<feature type="region of interest" description="Disordered" evidence="4">
    <location>
        <begin position="386"/>
        <end position="555"/>
    </location>
</feature>
<dbReference type="InterPro" id="IPR022441">
    <property type="entry name" value="Para_beta_helix_rpt-2"/>
</dbReference>
<feature type="compositionally biased region" description="Polar residues" evidence="4">
    <location>
        <begin position="389"/>
        <end position="420"/>
    </location>
</feature>
<keyword evidence="8" id="KW-1185">Reference proteome</keyword>
<dbReference type="PANTHER" id="PTHR22990:SF15">
    <property type="entry name" value="F-BOX ONLY PROTEIN 10"/>
    <property type="match status" value="1"/>
</dbReference>
<evidence type="ECO:0000256" key="3">
    <source>
        <dbReference type="ARBA" id="ARBA00022786"/>
    </source>
</evidence>
<comment type="pathway">
    <text evidence="1">Protein modification; protein ubiquitination.</text>
</comment>
<dbReference type="SMART" id="SM00710">
    <property type="entry name" value="PbH1"/>
    <property type="match status" value="6"/>
</dbReference>
<evidence type="ECO:0000256" key="4">
    <source>
        <dbReference type="SAM" id="MobiDB-lite"/>
    </source>
</evidence>
<evidence type="ECO:0000256" key="5">
    <source>
        <dbReference type="SAM" id="Phobius"/>
    </source>
</evidence>
<keyword evidence="3" id="KW-0833">Ubl conjugation pathway</keyword>
<gene>
    <name evidence="7" type="ORF">NDI37_10830</name>
</gene>
<proteinExistence type="predicted"/>
<dbReference type="InterPro" id="IPR012334">
    <property type="entry name" value="Pectin_lyas_fold"/>
</dbReference>
<evidence type="ECO:0000256" key="2">
    <source>
        <dbReference type="ARBA" id="ARBA00022737"/>
    </source>
</evidence>
<feature type="compositionally biased region" description="Low complexity" evidence="4">
    <location>
        <begin position="537"/>
        <end position="552"/>
    </location>
</feature>
<dbReference type="Pfam" id="PF07602">
    <property type="entry name" value="DUF1565"/>
    <property type="match status" value="1"/>
</dbReference>
<organism evidence="7 8">
    <name type="scientific">Funiculus sociatus GB2-A5</name>
    <dbReference type="NCBI Taxonomy" id="2933946"/>
    <lineage>
        <taxon>Bacteria</taxon>
        <taxon>Bacillati</taxon>
        <taxon>Cyanobacteriota</taxon>
        <taxon>Cyanophyceae</taxon>
        <taxon>Coleofasciculales</taxon>
        <taxon>Coleofasciculaceae</taxon>
        <taxon>Funiculus</taxon>
    </lineage>
</organism>
<dbReference type="EMBL" id="JAMPKK010000019">
    <property type="protein sequence ID" value="MEP0864964.1"/>
    <property type="molecule type" value="Genomic_DNA"/>
</dbReference>
<dbReference type="Proteomes" id="UP001442494">
    <property type="component" value="Unassembled WGS sequence"/>
</dbReference>
<dbReference type="PANTHER" id="PTHR22990">
    <property type="entry name" value="F-BOX ONLY PROTEIN"/>
    <property type="match status" value="1"/>
</dbReference>
<dbReference type="SUPFAM" id="SSF51126">
    <property type="entry name" value="Pectin lyase-like"/>
    <property type="match status" value="1"/>
</dbReference>
<keyword evidence="5" id="KW-0472">Membrane</keyword>
<comment type="caution">
    <text evidence="7">The sequence shown here is derived from an EMBL/GenBank/DDBJ whole genome shotgun (WGS) entry which is preliminary data.</text>
</comment>
<evidence type="ECO:0000313" key="8">
    <source>
        <dbReference type="Proteomes" id="UP001442494"/>
    </source>
</evidence>
<dbReference type="InterPro" id="IPR006626">
    <property type="entry name" value="PbH1"/>
</dbReference>
<reference evidence="7 8" key="1">
    <citation type="submission" date="2022-04" db="EMBL/GenBank/DDBJ databases">
        <title>Positive selection, recombination, and allopatry shape intraspecific diversity of widespread and dominant cyanobacteria.</title>
        <authorList>
            <person name="Wei J."/>
            <person name="Shu W."/>
            <person name="Hu C."/>
        </authorList>
    </citation>
    <scope>NUCLEOTIDE SEQUENCE [LARGE SCALE GENOMIC DNA]</scope>
    <source>
        <strain evidence="7 8">GB2-A5</strain>
    </source>
</reference>
<keyword evidence="5" id="KW-0812">Transmembrane</keyword>
<dbReference type="Gene3D" id="2.160.20.10">
    <property type="entry name" value="Single-stranded right-handed beta-helix, Pectin lyase-like"/>
    <property type="match status" value="1"/>
</dbReference>
<evidence type="ECO:0000313" key="7">
    <source>
        <dbReference type="EMBL" id="MEP0864964.1"/>
    </source>
</evidence>
<feature type="compositionally biased region" description="Low complexity" evidence="4">
    <location>
        <begin position="427"/>
        <end position="444"/>
    </location>
</feature>
<evidence type="ECO:0000256" key="1">
    <source>
        <dbReference type="ARBA" id="ARBA00004906"/>
    </source>
</evidence>
<dbReference type="InterPro" id="IPR011459">
    <property type="entry name" value="DUF1565"/>
</dbReference>
<keyword evidence="5" id="KW-1133">Transmembrane helix</keyword>
<name>A0ABV0JNF0_9CYAN</name>
<sequence length="623" mass="65545">MSLTRPRNHKISDFGFRIFDYQISGKSRHNIRTCSIVLGIVAATTIPFCLDVTAVVAQSNVAQPGADSTMKMLYVNPTAGNDTNGNGGEKTPFQTITQALRVAGANTTIILSPGTYSLETGEVFPLRLKSGITIQGDPSSKGQNIVIKGGGGFLSPTFAGQNIAIASANQSTITGVTVTNPNPRGYGLWIESNSPLVVDNTFTGNTHDGVSVNGKSSPTIRGNNFYSNGGNGITIYGSSSPEVRENVFQNTGFGISVGQNAAPQLIGNRIIGNKDGVVLEGKAQPILRNNVIENNTRYGLVAISQARPDLGKADEPGGNVFRANGELDLYTKASNQIIPAFGNQIASRTEGNIDLGGVATPAVASNTLDRVPAALSPRQILPVARAIAPSQNSPSSAIDPNWRSEPTFSTPGQRAPNNTAIKPVPPASRSRSPRSLPTLQGTLPALPPLPQTSPLPVPATPPASRSSLPTLDPPRQSRTLPALPSLTPSSSSPASPTQPRVIDFGASPEEPLGNPNSPDLLPVPSANIPLGNIGDQTTTTGTRNSSRRSSSTQARGLRYRVLVNAQDSRQEALVRSLVPDAFRTVANGRGVMQVGVFSRRDRANEIVQMLDNKGVEAIVEEMN</sequence>
<feature type="transmembrane region" description="Helical" evidence="5">
    <location>
        <begin position="36"/>
        <end position="57"/>
    </location>
</feature>
<keyword evidence="2" id="KW-0677">Repeat</keyword>
<accession>A0ABV0JNF0</accession>
<dbReference type="NCBIfam" id="TIGR03804">
    <property type="entry name" value="para_beta_helix"/>
    <property type="match status" value="4"/>
</dbReference>
<feature type="compositionally biased region" description="Pro residues" evidence="4">
    <location>
        <begin position="445"/>
        <end position="461"/>
    </location>
</feature>
<dbReference type="RefSeq" id="WP_190423875.1">
    <property type="nucleotide sequence ID" value="NZ_JAMPKK010000019.1"/>
</dbReference>
<dbReference type="InterPro" id="IPR051550">
    <property type="entry name" value="SCF-Subunits/Alg-Epimerases"/>
</dbReference>
<feature type="compositionally biased region" description="Low complexity" evidence="4">
    <location>
        <begin position="479"/>
        <end position="497"/>
    </location>
</feature>
<evidence type="ECO:0000259" key="6">
    <source>
        <dbReference type="Pfam" id="PF07602"/>
    </source>
</evidence>
<dbReference type="InterPro" id="IPR011050">
    <property type="entry name" value="Pectin_lyase_fold/virulence"/>
</dbReference>
<protein>
    <submittedName>
        <fullName evidence="7">DUF1565 domain-containing protein</fullName>
    </submittedName>
</protein>
<feature type="domain" description="DUF1565" evidence="6">
    <location>
        <begin position="79"/>
        <end position="345"/>
    </location>
</feature>